<dbReference type="InterPro" id="IPR005149">
    <property type="entry name" value="Tscrpt_reg_PadR_N"/>
</dbReference>
<dbReference type="EMBL" id="LN515531">
    <property type="protein sequence ID" value="CEA12866.1"/>
    <property type="molecule type" value="Genomic_DNA"/>
</dbReference>
<reference evidence="2" key="1">
    <citation type="submission" date="2014-08" db="EMBL/GenBank/DDBJ databases">
        <authorList>
            <person name="Wibberg D."/>
        </authorList>
    </citation>
    <scope>NUCLEOTIDE SEQUENCE</scope>
</reference>
<dbReference type="Pfam" id="PF03551">
    <property type="entry name" value="PadR"/>
    <property type="match status" value="1"/>
</dbReference>
<accession>A0A090JTV4</accession>
<proteinExistence type="predicted"/>
<protein>
    <recommendedName>
        <fullName evidence="1">Transcription regulator PadR N-terminal domain-containing protein</fullName>
    </recommendedName>
</protein>
<dbReference type="PATRIC" id="fig|2162.9.peg.526"/>
<name>A0A090JTV4_METFO</name>
<dbReference type="InterPro" id="IPR036390">
    <property type="entry name" value="WH_DNA-bd_sf"/>
</dbReference>
<organism evidence="2">
    <name type="scientific">Methanobacterium formicicum</name>
    <dbReference type="NCBI Taxonomy" id="2162"/>
    <lineage>
        <taxon>Archaea</taxon>
        <taxon>Methanobacteriati</taxon>
        <taxon>Methanobacteriota</taxon>
        <taxon>Methanomada group</taxon>
        <taxon>Methanobacteria</taxon>
        <taxon>Methanobacteriales</taxon>
        <taxon>Methanobacteriaceae</taxon>
        <taxon>Methanobacterium</taxon>
    </lineage>
</organism>
<dbReference type="PANTHER" id="PTHR33169">
    <property type="entry name" value="PADR-FAMILY TRANSCRIPTIONAL REGULATOR"/>
    <property type="match status" value="1"/>
</dbReference>
<evidence type="ECO:0000259" key="1">
    <source>
        <dbReference type="Pfam" id="PF03551"/>
    </source>
</evidence>
<evidence type="ECO:0000313" key="2">
    <source>
        <dbReference type="EMBL" id="CEA12866.1"/>
    </source>
</evidence>
<dbReference type="InterPro" id="IPR036388">
    <property type="entry name" value="WH-like_DNA-bd_sf"/>
</dbReference>
<gene>
    <name evidence="2" type="ORF">DSM1535_0505</name>
</gene>
<sequence>MTEISNQETAVLGLLYEHHHYAYRIREIMEKRRMDNWADVDYSTLPPILKSLEKEGLIRHQYRNEGKKGPEKVYHITEKGKSTFKRQIKAILSEKGTIIYSFDLGLANMTSLNQEEIIQSLKLYLKSIEERIHVLSYSLKIQEENNVPYNFIAIYSRNLSILKAEKDWVIKFMDKIQVKGK</sequence>
<dbReference type="SUPFAM" id="SSF46785">
    <property type="entry name" value="Winged helix' DNA-binding domain"/>
    <property type="match status" value="1"/>
</dbReference>
<dbReference type="RefSeq" id="WP_048072151.1">
    <property type="nucleotide sequence ID" value="NZ_JARRCX010000003.1"/>
</dbReference>
<dbReference type="PANTHER" id="PTHR33169:SF27">
    <property type="entry name" value="TRANSCRIPTIONAL REGULATOR PADR FAMILY PROTEIN"/>
    <property type="match status" value="1"/>
</dbReference>
<feature type="domain" description="Transcription regulator PadR N-terminal" evidence="1">
    <location>
        <begin position="11"/>
        <end position="85"/>
    </location>
</feature>
<dbReference type="AlphaFoldDB" id="A0A090JTV4"/>
<dbReference type="InterPro" id="IPR052509">
    <property type="entry name" value="Metal_resp_DNA-bind_regulator"/>
</dbReference>
<dbReference type="Gene3D" id="1.10.10.10">
    <property type="entry name" value="Winged helix-like DNA-binding domain superfamily/Winged helix DNA-binding domain"/>
    <property type="match status" value="1"/>
</dbReference>
<dbReference type="KEGG" id="mfi:DSM1535_0505"/>